<proteinExistence type="predicted"/>
<reference evidence="1 2" key="1">
    <citation type="submission" date="2018-03" db="EMBL/GenBank/DDBJ databases">
        <title>Whole genome sequencing of Histamine producing bacteria.</title>
        <authorList>
            <person name="Butler K."/>
        </authorList>
    </citation>
    <scope>NUCLEOTIDE SEQUENCE [LARGE SCALE GENOMIC DNA]</scope>
    <source>
        <strain evidence="1 2">Res.4.1</strain>
    </source>
</reference>
<comment type="caution">
    <text evidence="1">The sequence shown here is derived from an EMBL/GenBank/DDBJ whole genome shotgun (WGS) entry which is preliminary data.</text>
</comment>
<dbReference type="Proteomes" id="UP000240530">
    <property type="component" value="Unassembled WGS sequence"/>
</dbReference>
<name>A0A2T3KXZ7_PHOLD</name>
<sequence>MIRQKIISGLTAILQVLVTPNSYFIMPVLPKEAAIMAQQWSKVNRNHFVDLLITEQDYGKTPDI</sequence>
<dbReference type="EMBL" id="PYNS01000003">
    <property type="protein sequence ID" value="PSV12525.1"/>
    <property type="molecule type" value="Genomic_DNA"/>
</dbReference>
<gene>
    <name evidence="1" type="ORF">C0W93_05730</name>
</gene>
<evidence type="ECO:0000313" key="2">
    <source>
        <dbReference type="Proteomes" id="UP000240530"/>
    </source>
</evidence>
<protein>
    <submittedName>
        <fullName evidence="1">Uncharacterized protein</fullName>
    </submittedName>
</protein>
<accession>A0A2T3KXZ7</accession>
<organism evidence="1 2">
    <name type="scientific">Photobacterium leiognathi subsp. mandapamensis</name>
    <name type="common">Photobacterium mandapamensis</name>
    <dbReference type="NCBI Taxonomy" id="48408"/>
    <lineage>
        <taxon>Bacteria</taxon>
        <taxon>Pseudomonadati</taxon>
        <taxon>Pseudomonadota</taxon>
        <taxon>Gammaproteobacteria</taxon>
        <taxon>Vibrionales</taxon>
        <taxon>Vibrionaceae</taxon>
        <taxon>Photobacterium</taxon>
    </lineage>
</organism>
<evidence type="ECO:0000313" key="1">
    <source>
        <dbReference type="EMBL" id="PSV12525.1"/>
    </source>
</evidence>
<dbReference type="AlphaFoldDB" id="A0A2T3KXZ7"/>